<organism evidence="2 3">
    <name type="scientific">Klebsiella pneumoniae</name>
    <dbReference type="NCBI Taxonomy" id="573"/>
    <lineage>
        <taxon>Bacteria</taxon>
        <taxon>Pseudomonadati</taxon>
        <taxon>Pseudomonadota</taxon>
        <taxon>Gammaproteobacteria</taxon>
        <taxon>Enterobacterales</taxon>
        <taxon>Enterobacteriaceae</taxon>
        <taxon>Klebsiella/Raoultella group</taxon>
        <taxon>Klebsiella</taxon>
        <taxon>Klebsiella pneumoniae complex</taxon>
    </lineage>
</organism>
<reference evidence="2 3" key="1">
    <citation type="submission" date="2018-06" db="EMBL/GenBank/DDBJ databases">
        <authorList>
            <consortium name="Pathogen Informatics"/>
            <person name="Doyle S."/>
        </authorList>
    </citation>
    <scope>NUCLEOTIDE SEQUENCE [LARGE SCALE GENOMIC DNA]</scope>
    <source>
        <strain evidence="2 3">NCTC5047</strain>
    </source>
</reference>
<dbReference type="InterPro" id="IPR036291">
    <property type="entry name" value="NAD(P)-bd_dom_sf"/>
</dbReference>
<dbReference type="Proteomes" id="UP000254340">
    <property type="component" value="Unassembled WGS sequence"/>
</dbReference>
<name>A0A377X9A0_KLEPN</name>
<gene>
    <name evidence="2" type="primary">maeA_2</name>
    <name evidence="2" type="ORF">NCTC5047_00728</name>
</gene>
<proteinExistence type="predicted"/>
<accession>A0A377X9A0</accession>
<dbReference type="AlphaFoldDB" id="A0A377X9A0"/>
<dbReference type="Gene3D" id="3.40.50.720">
    <property type="entry name" value="NAD(P)-binding Rossmann-like Domain"/>
    <property type="match status" value="1"/>
</dbReference>
<dbReference type="Pfam" id="PF03949">
    <property type="entry name" value="Malic_M"/>
    <property type="match status" value="1"/>
</dbReference>
<dbReference type="SUPFAM" id="SSF51735">
    <property type="entry name" value="NAD(P)-binding Rossmann-fold domains"/>
    <property type="match status" value="1"/>
</dbReference>
<evidence type="ECO:0000259" key="1">
    <source>
        <dbReference type="Pfam" id="PF03949"/>
    </source>
</evidence>
<protein>
    <submittedName>
        <fullName evidence="2">NAD-dependent malic enzyme</fullName>
        <ecNumber evidence="2">1.1.1.38</ecNumber>
    </submittedName>
</protein>
<evidence type="ECO:0000313" key="3">
    <source>
        <dbReference type="Proteomes" id="UP000254340"/>
    </source>
</evidence>
<feature type="domain" description="Malic enzyme NAD-binding" evidence="1">
    <location>
        <begin position="1"/>
        <end position="52"/>
    </location>
</feature>
<dbReference type="InterPro" id="IPR012302">
    <property type="entry name" value="Malic_NAD-bd"/>
</dbReference>
<dbReference type="GO" id="GO:0051287">
    <property type="term" value="F:NAD binding"/>
    <property type="evidence" value="ECO:0007669"/>
    <property type="project" value="InterPro"/>
</dbReference>
<dbReference type="EMBL" id="UGLH01000004">
    <property type="protein sequence ID" value="STT73042.1"/>
    <property type="molecule type" value="Genomic_DNA"/>
</dbReference>
<dbReference type="GO" id="GO:0016491">
    <property type="term" value="F:oxidoreductase activity"/>
    <property type="evidence" value="ECO:0007669"/>
    <property type="project" value="UniProtKB-KW"/>
</dbReference>
<sequence>MHKHCPRPIVMPLSNPTSRVEATPQNILSWTDGEALVATRQPILPVTVKASSIPSPSAITPISSRVLDWG</sequence>
<dbReference type="EC" id="1.1.1.38" evidence="2"/>
<keyword evidence="2" id="KW-0560">Oxidoreductase</keyword>
<evidence type="ECO:0000313" key="2">
    <source>
        <dbReference type="EMBL" id="STT73042.1"/>
    </source>
</evidence>